<dbReference type="EMBL" id="JAIWYP010000005">
    <property type="protein sequence ID" value="KAH3816796.1"/>
    <property type="molecule type" value="Genomic_DNA"/>
</dbReference>
<organism evidence="1 2">
    <name type="scientific">Dreissena polymorpha</name>
    <name type="common">Zebra mussel</name>
    <name type="synonym">Mytilus polymorpha</name>
    <dbReference type="NCBI Taxonomy" id="45954"/>
    <lineage>
        <taxon>Eukaryota</taxon>
        <taxon>Metazoa</taxon>
        <taxon>Spiralia</taxon>
        <taxon>Lophotrochozoa</taxon>
        <taxon>Mollusca</taxon>
        <taxon>Bivalvia</taxon>
        <taxon>Autobranchia</taxon>
        <taxon>Heteroconchia</taxon>
        <taxon>Euheterodonta</taxon>
        <taxon>Imparidentia</taxon>
        <taxon>Neoheterodontei</taxon>
        <taxon>Myida</taxon>
        <taxon>Dreissenoidea</taxon>
        <taxon>Dreissenidae</taxon>
        <taxon>Dreissena</taxon>
    </lineage>
</organism>
<reference evidence="1" key="1">
    <citation type="journal article" date="2019" name="bioRxiv">
        <title>The Genome of the Zebra Mussel, Dreissena polymorpha: A Resource for Invasive Species Research.</title>
        <authorList>
            <person name="McCartney M.A."/>
            <person name="Auch B."/>
            <person name="Kono T."/>
            <person name="Mallez S."/>
            <person name="Zhang Y."/>
            <person name="Obille A."/>
            <person name="Becker A."/>
            <person name="Abrahante J.E."/>
            <person name="Garbe J."/>
            <person name="Badalamenti J.P."/>
            <person name="Herman A."/>
            <person name="Mangelson H."/>
            <person name="Liachko I."/>
            <person name="Sullivan S."/>
            <person name="Sone E.D."/>
            <person name="Koren S."/>
            <person name="Silverstein K.A.T."/>
            <person name="Beckman K.B."/>
            <person name="Gohl D.M."/>
        </authorList>
    </citation>
    <scope>NUCLEOTIDE SEQUENCE</scope>
    <source>
        <strain evidence="1">Duluth1</strain>
        <tissue evidence="1">Whole animal</tissue>
    </source>
</reference>
<gene>
    <name evidence="1" type="ORF">DPMN_118319</name>
</gene>
<dbReference type="Proteomes" id="UP000828390">
    <property type="component" value="Unassembled WGS sequence"/>
</dbReference>
<name>A0A9D4GG73_DREPO</name>
<protein>
    <submittedName>
        <fullName evidence="1">Uncharacterized protein</fullName>
    </submittedName>
</protein>
<accession>A0A9D4GG73</accession>
<evidence type="ECO:0000313" key="2">
    <source>
        <dbReference type="Proteomes" id="UP000828390"/>
    </source>
</evidence>
<evidence type="ECO:0000313" key="1">
    <source>
        <dbReference type="EMBL" id="KAH3816796.1"/>
    </source>
</evidence>
<keyword evidence="2" id="KW-1185">Reference proteome</keyword>
<dbReference type="AlphaFoldDB" id="A0A9D4GG73"/>
<reference evidence="1" key="2">
    <citation type="submission" date="2020-11" db="EMBL/GenBank/DDBJ databases">
        <authorList>
            <person name="McCartney M.A."/>
            <person name="Auch B."/>
            <person name="Kono T."/>
            <person name="Mallez S."/>
            <person name="Becker A."/>
            <person name="Gohl D.M."/>
            <person name="Silverstein K.A.T."/>
            <person name="Koren S."/>
            <person name="Bechman K.B."/>
            <person name="Herman A."/>
            <person name="Abrahante J.E."/>
            <person name="Garbe J."/>
        </authorList>
    </citation>
    <scope>NUCLEOTIDE SEQUENCE</scope>
    <source>
        <strain evidence="1">Duluth1</strain>
        <tissue evidence="1">Whole animal</tissue>
    </source>
</reference>
<proteinExistence type="predicted"/>
<sequence length="60" mass="6823">MGNPVITEVFNNYIDTITNNIKDALLLSTDEVVVRDSEREKENKPVLATEIIDLCDKRES</sequence>
<comment type="caution">
    <text evidence="1">The sequence shown here is derived from an EMBL/GenBank/DDBJ whole genome shotgun (WGS) entry which is preliminary data.</text>
</comment>